<dbReference type="Proteomes" id="UP000282388">
    <property type="component" value="Unassembled WGS sequence"/>
</dbReference>
<evidence type="ECO:0000313" key="3">
    <source>
        <dbReference type="Proteomes" id="UP000282388"/>
    </source>
</evidence>
<protein>
    <submittedName>
        <fullName evidence="2">Alpha/beta hydrolase</fullName>
    </submittedName>
</protein>
<evidence type="ECO:0000259" key="1">
    <source>
        <dbReference type="Pfam" id="PF00561"/>
    </source>
</evidence>
<evidence type="ECO:0000313" key="2">
    <source>
        <dbReference type="EMBL" id="RKG29937.1"/>
    </source>
</evidence>
<dbReference type="GO" id="GO:0004806">
    <property type="term" value="F:triacylglycerol lipase activity"/>
    <property type="evidence" value="ECO:0007669"/>
    <property type="project" value="TreeGrafter"/>
</dbReference>
<keyword evidence="3" id="KW-1185">Reference proteome</keyword>
<dbReference type="OrthoDB" id="9798888at2"/>
<dbReference type="Gene3D" id="3.40.50.1820">
    <property type="entry name" value="alpha/beta hydrolase"/>
    <property type="match status" value="1"/>
</dbReference>
<feature type="domain" description="AB hydrolase-1" evidence="1">
    <location>
        <begin position="40"/>
        <end position="169"/>
    </location>
</feature>
<name>A0A3A8E515_9GAMM</name>
<dbReference type="RefSeq" id="WP_120403249.1">
    <property type="nucleotide sequence ID" value="NZ_RAXV01000030.1"/>
</dbReference>
<keyword evidence="2" id="KW-0378">Hydrolase</keyword>
<dbReference type="GO" id="GO:0046503">
    <property type="term" value="P:glycerolipid catabolic process"/>
    <property type="evidence" value="ECO:0007669"/>
    <property type="project" value="TreeGrafter"/>
</dbReference>
<sequence>MNSALQYAPSPYSSFMHETKVDLGNGIELHVEVGGNPDHPALLLIMGLGAQMLYWPDFFCKSLIDQGYRIIRYDNRDIGLSSKVRYKGPRLNTLKLMSRFAIGLENQGAPYNLYDMADDAALLIDRMGLEQVDVIGASMGGMIAQILSARYPDKVKKLGLLFTSNNQPLLPPPFPKQLFSLIGKPESSDEDGIVNHSLKIFKIIGSPGYVNHLEAIQTARKLYHRSYYPAGVLQQFLAILCTGSLLKLDKQIDKQTLVVHGSKDRLLPPSHGKAVAKAISGAKFELIDGMGHDIPPHFIPYLSGLFADHFKS</sequence>
<reference evidence="2 3" key="1">
    <citation type="submission" date="2018-09" db="EMBL/GenBank/DDBJ databases">
        <title>The draft genome of Acinetobacter spp. strains.</title>
        <authorList>
            <person name="Qin J."/>
            <person name="Feng Y."/>
            <person name="Zong Z."/>
        </authorList>
    </citation>
    <scope>NUCLEOTIDE SEQUENCE [LARGE SCALE GENOMIC DNA]</scope>
    <source>
        <strain evidence="2 3">WCHAc060012</strain>
    </source>
</reference>
<proteinExistence type="predicted"/>
<dbReference type="InterPro" id="IPR029058">
    <property type="entry name" value="AB_hydrolase_fold"/>
</dbReference>
<dbReference type="PANTHER" id="PTHR43433:SF5">
    <property type="entry name" value="AB HYDROLASE-1 DOMAIN-CONTAINING PROTEIN"/>
    <property type="match status" value="1"/>
</dbReference>
<dbReference type="Pfam" id="PF00561">
    <property type="entry name" value="Abhydrolase_1"/>
    <property type="match status" value="1"/>
</dbReference>
<dbReference type="AlphaFoldDB" id="A0A3A8E515"/>
<organism evidence="2 3">
    <name type="scientific">Acinetobacter tianfuensis</name>
    <dbReference type="NCBI Taxonomy" id="2419603"/>
    <lineage>
        <taxon>Bacteria</taxon>
        <taxon>Pseudomonadati</taxon>
        <taxon>Pseudomonadota</taxon>
        <taxon>Gammaproteobacteria</taxon>
        <taxon>Moraxellales</taxon>
        <taxon>Moraxellaceae</taxon>
        <taxon>Acinetobacter</taxon>
    </lineage>
</organism>
<dbReference type="PANTHER" id="PTHR43433">
    <property type="entry name" value="HYDROLASE, ALPHA/BETA FOLD FAMILY PROTEIN"/>
    <property type="match status" value="1"/>
</dbReference>
<comment type="caution">
    <text evidence="2">The sequence shown here is derived from an EMBL/GenBank/DDBJ whole genome shotgun (WGS) entry which is preliminary data.</text>
</comment>
<dbReference type="InterPro" id="IPR050471">
    <property type="entry name" value="AB_hydrolase"/>
</dbReference>
<accession>A0A3A8E515</accession>
<dbReference type="InterPro" id="IPR000073">
    <property type="entry name" value="AB_hydrolase_1"/>
</dbReference>
<dbReference type="EMBL" id="RAXV01000030">
    <property type="protein sequence ID" value="RKG29937.1"/>
    <property type="molecule type" value="Genomic_DNA"/>
</dbReference>
<gene>
    <name evidence="2" type="ORF">D7V32_12855</name>
</gene>
<dbReference type="SUPFAM" id="SSF53474">
    <property type="entry name" value="alpha/beta-Hydrolases"/>
    <property type="match status" value="1"/>
</dbReference>